<keyword evidence="6" id="KW-0067">ATP-binding</keyword>
<evidence type="ECO:0000259" key="13">
    <source>
        <dbReference type="PROSITE" id="PS51192"/>
    </source>
</evidence>
<dbReference type="SMART" id="SM00487">
    <property type="entry name" value="DEXDc"/>
    <property type="match status" value="1"/>
</dbReference>
<keyword evidence="2" id="KW-0479">Metal-binding</keyword>
<dbReference type="NCBIfam" id="TIGR00614">
    <property type="entry name" value="recQ_fam"/>
    <property type="match status" value="1"/>
</dbReference>
<dbReference type="GO" id="GO:0006310">
    <property type="term" value="P:DNA recombination"/>
    <property type="evidence" value="ECO:0007669"/>
    <property type="project" value="InterPro"/>
</dbReference>
<sequence length="412" mass="47979">MSAEDQVQKMLLQRYYGHKDFRPEQLCIIKTILSGRDVLAILPTGGGKSVCYQIPALNLRGVTIVISPLISLMKDQVDSLKKKGIRATYLNSSLDKYKLKFRTQQIKALEQKIIYVSPERLNTKSFIELCKNITIDFIAVDEAHCISQWGHDFRPAYLKINNFIRTLPKRPIIAAFTATATRKVRIDISRQLKLKTPKKFIGSFDRANLSFKILRTDEVLKETFLFDLIKKNTGISLVFCQSRKQVERIYLSLRSFGINAGFYHAGLSQEQRKIVQGEFMMTKYRVVACTNAFGMGIDKPDVRYVYHIGFPPNLENYYQEVGRAGRDGENSECALIYSVNDVRQRQFQLRKKYEDTELKTNRELEKWDKQRLDSMLRFLITEKCRKRFILRYFGERRKKPCNMCDNCNSCKT</sequence>
<dbReference type="SMART" id="SM00490">
    <property type="entry name" value="HELICc"/>
    <property type="match status" value="1"/>
</dbReference>
<dbReference type="GO" id="GO:0030894">
    <property type="term" value="C:replisome"/>
    <property type="evidence" value="ECO:0007669"/>
    <property type="project" value="TreeGrafter"/>
</dbReference>
<keyword evidence="4" id="KW-0378">Hydrolase</keyword>
<dbReference type="GO" id="GO:0009378">
    <property type="term" value="F:four-way junction helicase activity"/>
    <property type="evidence" value="ECO:0007669"/>
    <property type="project" value="TreeGrafter"/>
</dbReference>
<dbReference type="Pfam" id="PF00270">
    <property type="entry name" value="DEAD"/>
    <property type="match status" value="1"/>
</dbReference>
<evidence type="ECO:0000256" key="11">
    <source>
        <dbReference type="ARBA" id="ARBA00044535"/>
    </source>
</evidence>
<dbReference type="GO" id="GO:0046872">
    <property type="term" value="F:metal ion binding"/>
    <property type="evidence" value="ECO:0007669"/>
    <property type="project" value="UniProtKB-KW"/>
</dbReference>
<dbReference type="CDD" id="cd17920">
    <property type="entry name" value="DEXHc_RecQ"/>
    <property type="match status" value="1"/>
</dbReference>
<keyword evidence="5 15" id="KW-0347">Helicase</keyword>
<evidence type="ECO:0000256" key="12">
    <source>
        <dbReference type="ARBA" id="ARBA00044550"/>
    </source>
</evidence>
<feature type="domain" description="Helicase C-terminal" evidence="14">
    <location>
        <begin position="221"/>
        <end position="372"/>
    </location>
</feature>
<dbReference type="InterPro" id="IPR032284">
    <property type="entry name" value="RecQ_Zn-bd"/>
</dbReference>
<protein>
    <recommendedName>
        <fullName evidence="11">ATP-dependent DNA helicase RecQ</fullName>
        <ecNumber evidence="10">5.6.2.4</ecNumber>
    </recommendedName>
    <alternativeName>
        <fullName evidence="12">DNA 3'-5' helicase RecQ</fullName>
    </alternativeName>
</protein>
<comment type="caution">
    <text evidence="15">The sequence shown here is derived from an EMBL/GenBank/DDBJ whole genome shotgun (WGS) entry which is preliminary data.</text>
</comment>
<evidence type="ECO:0000256" key="10">
    <source>
        <dbReference type="ARBA" id="ARBA00034808"/>
    </source>
</evidence>
<evidence type="ECO:0000259" key="14">
    <source>
        <dbReference type="PROSITE" id="PS51194"/>
    </source>
</evidence>
<dbReference type="PATRIC" id="fig|1619087.5.peg.88"/>
<dbReference type="GO" id="GO:0016787">
    <property type="term" value="F:hydrolase activity"/>
    <property type="evidence" value="ECO:0007669"/>
    <property type="project" value="UniProtKB-KW"/>
</dbReference>
<dbReference type="InterPro" id="IPR027417">
    <property type="entry name" value="P-loop_NTPase"/>
</dbReference>
<keyword evidence="8" id="KW-0413">Isomerase</keyword>
<organism evidence="15 16">
    <name type="scientific">candidate division WS6 bacterium GW2011_GWA2_37_6</name>
    <dbReference type="NCBI Taxonomy" id="1619087"/>
    <lineage>
        <taxon>Bacteria</taxon>
        <taxon>Candidatus Dojkabacteria</taxon>
    </lineage>
</organism>
<dbReference type="Gene3D" id="3.40.50.300">
    <property type="entry name" value="P-loop containing nucleotide triphosphate hydrolases"/>
    <property type="match status" value="2"/>
</dbReference>
<evidence type="ECO:0000256" key="5">
    <source>
        <dbReference type="ARBA" id="ARBA00022806"/>
    </source>
</evidence>
<evidence type="ECO:0000256" key="1">
    <source>
        <dbReference type="ARBA" id="ARBA00005446"/>
    </source>
</evidence>
<evidence type="ECO:0000256" key="7">
    <source>
        <dbReference type="ARBA" id="ARBA00023125"/>
    </source>
</evidence>
<dbReference type="GO" id="GO:0003677">
    <property type="term" value="F:DNA binding"/>
    <property type="evidence" value="ECO:0007669"/>
    <property type="project" value="UniProtKB-KW"/>
</dbReference>
<evidence type="ECO:0000256" key="9">
    <source>
        <dbReference type="ARBA" id="ARBA00034617"/>
    </source>
</evidence>
<evidence type="ECO:0000313" key="16">
    <source>
        <dbReference type="Proteomes" id="UP000034852"/>
    </source>
</evidence>
<dbReference type="PANTHER" id="PTHR13710">
    <property type="entry name" value="DNA HELICASE RECQ FAMILY MEMBER"/>
    <property type="match status" value="1"/>
</dbReference>
<evidence type="ECO:0000256" key="3">
    <source>
        <dbReference type="ARBA" id="ARBA00022741"/>
    </source>
</evidence>
<dbReference type="EC" id="5.6.2.4" evidence="10"/>
<comment type="catalytic activity">
    <reaction evidence="9">
        <text>Couples ATP hydrolysis with the unwinding of duplex DNA by translocating in the 3'-5' direction.</text>
        <dbReference type="EC" id="5.6.2.4"/>
    </reaction>
</comment>
<gene>
    <name evidence="15" type="ORF">US52_C0006G0016</name>
</gene>
<dbReference type="GO" id="GO:0043138">
    <property type="term" value="F:3'-5' DNA helicase activity"/>
    <property type="evidence" value="ECO:0007669"/>
    <property type="project" value="UniProtKB-EC"/>
</dbReference>
<dbReference type="InterPro" id="IPR011545">
    <property type="entry name" value="DEAD/DEAH_box_helicase_dom"/>
</dbReference>
<dbReference type="InterPro" id="IPR001650">
    <property type="entry name" value="Helicase_C-like"/>
</dbReference>
<dbReference type="InterPro" id="IPR014001">
    <property type="entry name" value="Helicase_ATP-bd"/>
</dbReference>
<dbReference type="PROSITE" id="PS51194">
    <property type="entry name" value="HELICASE_CTER"/>
    <property type="match status" value="1"/>
</dbReference>
<keyword evidence="7" id="KW-0238">DNA-binding</keyword>
<dbReference type="FunFam" id="3.40.50.300:FF:000296">
    <property type="entry name" value="ATP-dependent DNA helicase RecQ"/>
    <property type="match status" value="1"/>
</dbReference>
<dbReference type="InterPro" id="IPR004589">
    <property type="entry name" value="DNA_helicase_ATP-dep_RecQ"/>
</dbReference>
<dbReference type="Proteomes" id="UP000034852">
    <property type="component" value="Unassembled WGS sequence"/>
</dbReference>
<proteinExistence type="inferred from homology"/>
<dbReference type="Pfam" id="PF00271">
    <property type="entry name" value="Helicase_C"/>
    <property type="match status" value="1"/>
</dbReference>
<dbReference type="GO" id="GO:0006281">
    <property type="term" value="P:DNA repair"/>
    <property type="evidence" value="ECO:0007669"/>
    <property type="project" value="TreeGrafter"/>
</dbReference>
<evidence type="ECO:0000256" key="4">
    <source>
        <dbReference type="ARBA" id="ARBA00022801"/>
    </source>
</evidence>
<comment type="similarity">
    <text evidence="1">Belongs to the helicase family. RecQ subfamily.</text>
</comment>
<evidence type="ECO:0000313" key="15">
    <source>
        <dbReference type="EMBL" id="KKQ36186.1"/>
    </source>
</evidence>
<dbReference type="GO" id="GO:0043590">
    <property type="term" value="C:bacterial nucleoid"/>
    <property type="evidence" value="ECO:0007669"/>
    <property type="project" value="TreeGrafter"/>
</dbReference>
<name>A0A0G0K6D5_9BACT</name>
<dbReference type="PANTHER" id="PTHR13710:SF105">
    <property type="entry name" value="ATP-DEPENDENT DNA HELICASE Q1"/>
    <property type="match status" value="1"/>
</dbReference>
<reference evidence="15 16" key="1">
    <citation type="journal article" date="2015" name="Nature">
        <title>rRNA introns, odd ribosomes, and small enigmatic genomes across a large radiation of phyla.</title>
        <authorList>
            <person name="Brown C.T."/>
            <person name="Hug L.A."/>
            <person name="Thomas B.C."/>
            <person name="Sharon I."/>
            <person name="Castelle C.J."/>
            <person name="Singh A."/>
            <person name="Wilkins M.J."/>
            <person name="Williams K.H."/>
            <person name="Banfield J.F."/>
        </authorList>
    </citation>
    <scope>NUCLEOTIDE SEQUENCE [LARGE SCALE GENOMIC DNA]</scope>
</reference>
<evidence type="ECO:0000256" key="2">
    <source>
        <dbReference type="ARBA" id="ARBA00022723"/>
    </source>
</evidence>
<dbReference type="GO" id="GO:0005737">
    <property type="term" value="C:cytoplasm"/>
    <property type="evidence" value="ECO:0007669"/>
    <property type="project" value="TreeGrafter"/>
</dbReference>
<dbReference type="Pfam" id="PF16124">
    <property type="entry name" value="RecQ_Zn_bind"/>
    <property type="match status" value="1"/>
</dbReference>
<evidence type="ECO:0000256" key="6">
    <source>
        <dbReference type="ARBA" id="ARBA00022840"/>
    </source>
</evidence>
<dbReference type="PROSITE" id="PS51192">
    <property type="entry name" value="HELICASE_ATP_BIND_1"/>
    <property type="match status" value="1"/>
</dbReference>
<accession>A0A0G0K6D5</accession>
<dbReference type="AlphaFoldDB" id="A0A0G0K6D5"/>
<evidence type="ECO:0000256" key="8">
    <source>
        <dbReference type="ARBA" id="ARBA00023235"/>
    </source>
</evidence>
<feature type="domain" description="Helicase ATP-binding" evidence="13">
    <location>
        <begin position="29"/>
        <end position="198"/>
    </location>
</feature>
<dbReference type="EMBL" id="LBTH01000006">
    <property type="protein sequence ID" value="KKQ36186.1"/>
    <property type="molecule type" value="Genomic_DNA"/>
</dbReference>
<keyword evidence="3" id="KW-0547">Nucleotide-binding</keyword>
<dbReference type="SUPFAM" id="SSF52540">
    <property type="entry name" value="P-loop containing nucleoside triphosphate hydrolases"/>
    <property type="match status" value="1"/>
</dbReference>
<dbReference type="GO" id="GO:0005524">
    <property type="term" value="F:ATP binding"/>
    <property type="evidence" value="ECO:0007669"/>
    <property type="project" value="UniProtKB-KW"/>
</dbReference>